<dbReference type="STRING" id="1121301.SAMN02745912_02628"/>
<feature type="domain" description="Metallo-beta-lactamase" evidence="3">
    <location>
        <begin position="7"/>
        <end position="191"/>
    </location>
</feature>
<proteinExistence type="inferred from homology"/>
<dbReference type="PANTHER" id="PTHR43546:SF3">
    <property type="entry name" value="UPF0173 METAL-DEPENDENT HYDROLASE MJ1163"/>
    <property type="match status" value="1"/>
</dbReference>
<keyword evidence="1 2" id="KW-0378">Hydrolase</keyword>
<reference evidence="4 5" key="1">
    <citation type="submission" date="2016-11" db="EMBL/GenBank/DDBJ databases">
        <authorList>
            <person name="Jaros S."/>
            <person name="Januszkiewicz K."/>
            <person name="Wedrychowicz H."/>
        </authorList>
    </citation>
    <scope>NUCLEOTIDE SEQUENCE [LARGE SCALE GENOMIC DNA]</scope>
    <source>
        <strain evidence="4 5">DSM 15212</strain>
    </source>
</reference>
<dbReference type="Gene3D" id="3.60.15.10">
    <property type="entry name" value="Ribonuclease Z/Hydroxyacylglutathione hydrolase-like"/>
    <property type="match status" value="1"/>
</dbReference>
<dbReference type="EMBL" id="FRAG01000036">
    <property type="protein sequence ID" value="SHK21182.1"/>
    <property type="molecule type" value="Genomic_DNA"/>
</dbReference>
<organism evidence="4 5">
    <name type="scientific">Paramaledivibacter caminithermalis (strain DSM 15212 / CIP 107654 / DViRD3)</name>
    <name type="common">Clostridium caminithermale</name>
    <dbReference type="NCBI Taxonomy" id="1121301"/>
    <lineage>
        <taxon>Bacteria</taxon>
        <taxon>Bacillati</taxon>
        <taxon>Bacillota</taxon>
        <taxon>Clostridia</taxon>
        <taxon>Peptostreptococcales</taxon>
        <taxon>Caminicellaceae</taxon>
        <taxon>Paramaledivibacter</taxon>
    </lineage>
</organism>
<dbReference type="OrthoDB" id="9789133at2"/>
<dbReference type="HAMAP" id="MF_00457">
    <property type="entry name" value="UPF0173"/>
    <property type="match status" value="1"/>
</dbReference>
<evidence type="ECO:0000313" key="4">
    <source>
        <dbReference type="EMBL" id="SHK21182.1"/>
    </source>
</evidence>
<dbReference type="GO" id="GO:0016787">
    <property type="term" value="F:hydrolase activity"/>
    <property type="evidence" value="ECO:0007669"/>
    <property type="project" value="UniProtKB-UniRule"/>
</dbReference>
<dbReference type="InterPro" id="IPR050114">
    <property type="entry name" value="UPF0173_UPF0282_UlaG_hydrolase"/>
</dbReference>
<comment type="similarity">
    <text evidence="2">Belongs to the UPF0173 family.</text>
</comment>
<dbReference type="InterPro" id="IPR001279">
    <property type="entry name" value="Metallo-B-lactamas"/>
</dbReference>
<dbReference type="SUPFAM" id="SSF56281">
    <property type="entry name" value="Metallo-hydrolase/oxidoreductase"/>
    <property type="match status" value="1"/>
</dbReference>
<dbReference type="PANTHER" id="PTHR43546">
    <property type="entry name" value="UPF0173 METAL-DEPENDENT HYDROLASE MJ1163-RELATED"/>
    <property type="match status" value="1"/>
</dbReference>
<evidence type="ECO:0000256" key="2">
    <source>
        <dbReference type="HAMAP-Rule" id="MF_00457"/>
    </source>
</evidence>
<name>A0A1M6QLQ3_PARC5</name>
<sequence>MKLKYIGHSAFYIESGSFKALIDPFVSGNPKAKVTADSFTDISHIFVTHGHGDHLGDTINIAKKNNSTVITNFEISLYLGDNDIATHAMHIGGRTKFDFGIVKMTPALHGSGIQTPSGVLDGGNPCGFIINIDGKTIYHAGDTGLTMDMKLLEVENIDLAILPIGGNFTMDVDDAVRAVEFIKPKKVIPIHYDTFPIIKASPKEFRDKVNNCEVIILKANEEYIL</sequence>
<dbReference type="InterPro" id="IPR036866">
    <property type="entry name" value="RibonucZ/Hydroxyglut_hydro"/>
</dbReference>
<evidence type="ECO:0000259" key="3">
    <source>
        <dbReference type="SMART" id="SM00849"/>
    </source>
</evidence>
<dbReference type="Proteomes" id="UP000184465">
    <property type="component" value="Unassembled WGS sequence"/>
</dbReference>
<gene>
    <name evidence="4" type="ORF">SAMN02745912_02628</name>
</gene>
<dbReference type="RefSeq" id="WP_073150859.1">
    <property type="nucleotide sequence ID" value="NZ_FRAG01000036.1"/>
</dbReference>
<dbReference type="Pfam" id="PF12706">
    <property type="entry name" value="Lactamase_B_2"/>
    <property type="match status" value="1"/>
</dbReference>
<dbReference type="SMART" id="SM00849">
    <property type="entry name" value="Lactamase_B"/>
    <property type="match status" value="1"/>
</dbReference>
<keyword evidence="5" id="KW-1185">Reference proteome</keyword>
<dbReference type="AlphaFoldDB" id="A0A1M6QLQ3"/>
<evidence type="ECO:0000256" key="1">
    <source>
        <dbReference type="ARBA" id="ARBA00022801"/>
    </source>
</evidence>
<evidence type="ECO:0000313" key="5">
    <source>
        <dbReference type="Proteomes" id="UP000184465"/>
    </source>
</evidence>
<accession>A0A1M6QLQ3</accession>
<dbReference type="InterPro" id="IPR022877">
    <property type="entry name" value="UPF0173"/>
</dbReference>
<protein>
    <recommendedName>
        <fullName evidence="2">UPF0173 metal-dependent hydrolase SAMN02745912_02628</fullName>
    </recommendedName>
</protein>
<dbReference type="NCBIfam" id="NF001911">
    <property type="entry name" value="PRK00685.1"/>
    <property type="match status" value="1"/>
</dbReference>